<keyword evidence="3" id="KW-1185">Reference proteome</keyword>
<evidence type="ECO:0000313" key="2">
    <source>
        <dbReference type="EMBL" id="GAB1581743.1"/>
    </source>
</evidence>
<comment type="caution">
    <text evidence="2">The sequence shown here is derived from an EMBL/GenBank/DDBJ whole genome shotgun (WGS) entry which is preliminary data.</text>
</comment>
<protein>
    <submittedName>
        <fullName evidence="2">Uncharacterized protein</fullName>
    </submittedName>
</protein>
<sequence>MGSNPAAPTIFSLKIQCLATPLNRGCNGIEGNETEPKSRNERQKSRNNPGISRTVSRLTSAASKEKTPTGKESGRGFVTRDDKEGAKRHARASLPVMFT</sequence>
<evidence type="ECO:0000313" key="3">
    <source>
        <dbReference type="Proteomes" id="UP001628091"/>
    </source>
</evidence>
<proteinExistence type="predicted"/>
<dbReference type="EMBL" id="BAAFZP010000001">
    <property type="protein sequence ID" value="GAB1581743.1"/>
    <property type="molecule type" value="Genomic_DNA"/>
</dbReference>
<reference evidence="2 3" key="1">
    <citation type="submission" date="2024-10" db="EMBL/GenBank/DDBJ databases">
        <title>Isolation, draft genome sequencing and identification of Phyllobacterium sp. NSA23, isolated from leaf soil.</title>
        <authorList>
            <person name="Akita H."/>
        </authorList>
    </citation>
    <scope>NUCLEOTIDE SEQUENCE [LARGE SCALE GENOMIC DNA]</scope>
    <source>
        <strain evidence="2 3">NSA23</strain>
    </source>
</reference>
<feature type="compositionally biased region" description="Basic and acidic residues" evidence="1">
    <location>
        <begin position="34"/>
        <end position="44"/>
    </location>
</feature>
<gene>
    <name evidence="2" type="ORF">PPNSA23_16860</name>
</gene>
<feature type="compositionally biased region" description="Polar residues" evidence="1">
    <location>
        <begin position="46"/>
        <end position="62"/>
    </location>
</feature>
<evidence type="ECO:0000256" key="1">
    <source>
        <dbReference type="SAM" id="MobiDB-lite"/>
    </source>
</evidence>
<dbReference type="Proteomes" id="UP001628091">
    <property type="component" value="Unassembled WGS sequence"/>
</dbReference>
<feature type="compositionally biased region" description="Basic and acidic residues" evidence="1">
    <location>
        <begin position="63"/>
        <end position="87"/>
    </location>
</feature>
<name>A0ABQ0GYM8_9HYPH</name>
<feature type="region of interest" description="Disordered" evidence="1">
    <location>
        <begin position="23"/>
        <end position="99"/>
    </location>
</feature>
<accession>A0ABQ0GYM8</accession>
<organism evidence="2 3">
    <name type="scientific">Phyllobacterium phragmitis</name>
    <dbReference type="NCBI Taxonomy" id="2670329"/>
    <lineage>
        <taxon>Bacteria</taxon>
        <taxon>Pseudomonadati</taxon>
        <taxon>Pseudomonadota</taxon>
        <taxon>Alphaproteobacteria</taxon>
        <taxon>Hyphomicrobiales</taxon>
        <taxon>Phyllobacteriaceae</taxon>
        <taxon>Phyllobacterium</taxon>
    </lineage>
</organism>